<feature type="compositionally biased region" description="Low complexity" evidence="1">
    <location>
        <begin position="1"/>
        <end position="16"/>
    </location>
</feature>
<dbReference type="AlphaFoldDB" id="A0A495IGD4"/>
<evidence type="ECO:0000313" key="3">
    <source>
        <dbReference type="Proteomes" id="UP000280008"/>
    </source>
</evidence>
<evidence type="ECO:0000256" key="1">
    <source>
        <dbReference type="SAM" id="MobiDB-lite"/>
    </source>
</evidence>
<accession>A0A495IGD4</accession>
<organism evidence="2 3">
    <name type="scientific">Frondihabitans australicus</name>
    <dbReference type="NCBI Taxonomy" id="386892"/>
    <lineage>
        <taxon>Bacteria</taxon>
        <taxon>Bacillati</taxon>
        <taxon>Actinomycetota</taxon>
        <taxon>Actinomycetes</taxon>
        <taxon>Micrococcales</taxon>
        <taxon>Microbacteriaceae</taxon>
        <taxon>Frondihabitans</taxon>
    </lineage>
</organism>
<feature type="region of interest" description="Disordered" evidence="1">
    <location>
        <begin position="1"/>
        <end position="23"/>
    </location>
</feature>
<dbReference type="OrthoDB" id="3837807at2"/>
<gene>
    <name evidence="2" type="ORF">C8E83_2220</name>
</gene>
<dbReference type="EMBL" id="RBKS01000001">
    <property type="protein sequence ID" value="RKR75083.1"/>
    <property type="molecule type" value="Genomic_DNA"/>
</dbReference>
<dbReference type="RefSeq" id="WP_121369919.1">
    <property type="nucleotide sequence ID" value="NZ_RBKS01000001.1"/>
</dbReference>
<name>A0A495IGD4_9MICO</name>
<proteinExistence type="predicted"/>
<dbReference type="Proteomes" id="UP000280008">
    <property type="component" value="Unassembled WGS sequence"/>
</dbReference>
<sequence length="199" mass="20821">MARSRGSGARGRQQGAQGAGAAGGLSDAKLAARTGRSAAAWYEILDAEGAVRLSHEQIVDLLVEVYEAPEWGARAVAVRYQHDHGILLPGEQPDGTFEVSVSRSLRGSQPALLDLAIASVNAAVKQEPTEVHRLPERSLARWELDGGDVLEARVGAPAASAPGSPCAVSLVESRIRLPELVPGVRSRLEKVVRAVAAGA</sequence>
<comment type="caution">
    <text evidence="2">The sequence shown here is derived from an EMBL/GenBank/DDBJ whole genome shotgun (WGS) entry which is preliminary data.</text>
</comment>
<protein>
    <submittedName>
        <fullName evidence="2">Uncharacterized protein</fullName>
    </submittedName>
</protein>
<evidence type="ECO:0000313" key="2">
    <source>
        <dbReference type="EMBL" id="RKR75083.1"/>
    </source>
</evidence>
<reference evidence="2 3" key="1">
    <citation type="submission" date="2018-10" db="EMBL/GenBank/DDBJ databases">
        <title>Sequencing the genomes of 1000 actinobacteria strains.</title>
        <authorList>
            <person name="Klenk H.-P."/>
        </authorList>
    </citation>
    <scope>NUCLEOTIDE SEQUENCE [LARGE SCALE GENOMIC DNA]</scope>
    <source>
        <strain evidence="2 3">DSM 17894</strain>
    </source>
</reference>
<keyword evidence="3" id="KW-1185">Reference proteome</keyword>